<evidence type="ECO:0000256" key="1">
    <source>
        <dbReference type="SAM" id="Phobius"/>
    </source>
</evidence>
<proteinExistence type="predicted"/>
<organism evidence="2 3">
    <name type="scientific">Allosphingosinicella ginsenosidimutans</name>
    <dbReference type="NCBI Taxonomy" id="1176539"/>
    <lineage>
        <taxon>Bacteria</taxon>
        <taxon>Pseudomonadati</taxon>
        <taxon>Pseudomonadota</taxon>
        <taxon>Alphaproteobacteria</taxon>
        <taxon>Sphingomonadales</taxon>
        <taxon>Sphingomonadaceae</taxon>
        <taxon>Allosphingosinicella</taxon>
    </lineage>
</organism>
<feature type="transmembrane region" description="Helical" evidence="1">
    <location>
        <begin position="98"/>
        <end position="119"/>
    </location>
</feature>
<evidence type="ECO:0000313" key="2">
    <source>
        <dbReference type="EMBL" id="TXC62763.1"/>
    </source>
</evidence>
<comment type="caution">
    <text evidence="2">The sequence shown here is derived from an EMBL/GenBank/DDBJ whole genome shotgun (WGS) entry which is preliminary data.</text>
</comment>
<feature type="transmembrane region" description="Helical" evidence="1">
    <location>
        <begin position="20"/>
        <end position="40"/>
    </location>
</feature>
<dbReference type="AlphaFoldDB" id="A0A5C6TQZ1"/>
<keyword evidence="1" id="KW-1133">Transmembrane helix</keyword>
<protein>
    <submittedName>
        <fullName evidence="2">Uncharacterized protein</fullName>
    </submittedName>
</protein>
<dbReference type="Proteomes" id="UP000321249">
    <property type="component" value="Unassembled WGS sequence"/>
</dbReference>
<sequence>MTLPPDAAAKIKALFTESLATPLALVIIVACFLPALTTPIHSVSLFGLDSTIGRSVGAAAAFMGNGSVSGVSGLLVLRFLAPLAAVALIVLDWLGKPLNLPMIVTGAVAILVGLIVFAYKSAIVSTFDRVTSGLSSFGVPSPGDMIGVGFGVWLLGIAGIALIVAGIGKIHNPLRSGESASAGGD</sequence>
<feature type="transmembrane region" description="Helical" evidence="1">
    <location>
        <begin position="71"/>
        <end position="91"/>
    </location>
</feature>
<reference evidence="2 3" key="1">
    <citation type="journal article" date="2015" name="J. Microbiol.">
        <title>Sphingosinicella ginsenosidimutans sp. nov., with ginsenoside converting activity.</title>
        <authorList>
            <person name="Kim J.K."/>
            <person name="Kang M.S."/>
            <person name="Park S.C."/>
            <person name="Kim K.M."/>
            <person name="Choi K."/>
            <person name="Yoon M.H."/>
            <person name="Im W.T."/>
        </authorList>
    </citation>
    <scope>NUCLEOTIDE SEQUENCE [LARGE SCALE GENOMIC DNA]</scope>
    <source>
        <strain evidence="2 3">BS-11</strain>
    </source>
</reference>
<name>A0A5C6TQZ1_9SPHN</name>
<keyword evidence="1" id="KW-0472">Membrane</keyword>
<keyword evidence="1" id="KW-0812">Transmembrane</keyword>
<accession>A0A5C6TQZ1</accession>
<evidence type="ECO:0000313" key="3">
    <source>
        <dbReference type="Proteomes" id="UP000321249"/>
    </source>
</evidence>
<dbReference type="EMBL" id="VOQQ01000001">
    <property type="protein sequence ID" value="TXC62763.1"/>
    <property type="molecule type" value="Genomic_DNA"/>
</dbReference>
<keyword evidence="3" id="KW-1185">Reference proteome</keyword>
<feature type="transmembrane region" description="Helical" evidence="1">
    <location>
        <begin position="145"/>
        <end position="167"/>
    </location>
</feature>
<gene>
    <name evidence="2" type="ORF">FRZ32_03250</name>
</gene>